<organism evidence="1 2">
    <name type="scientific">Persea americana</name>
    <name type="common">Avocado</name>
    <dbReference type="NCBI Taxonomy" id="3435"/>
    <lineage>
        <taxon>Eukaryota</taxon>
        <taxon>Viridiplantae</taxon>
        <taxon>Streptophyta</taxon>
        <taxon>Embryophyta</taxon>
        <taxon>Tracheophyta</taxon>
        <taxon>Spermatophyta</taxon>
        <taxon>Magnoliopsida</taxon>
        <taxon>Magnoliidae</taxon>
        <taxon>Laurales</taxon>
        <taxon>Lauraceae</taxon>
        <taxon>Persea</taxon>
    </lineage>
</organism>
<evidence type="ECO:0000313" key="2">
    <source>
        <dbReference type="Proteomes" id="UP001234297"/>
    </source>
</evidence>
<name>A0ACC2K9E9_PERAE</name>
<proteinExistence type="predicted"/>
<evidence type="ECO:0000313" key="1">
    <source>
        <dbReference type="EMBL" id="KAJ8617673.1"/>
    </source>
</evidence>
<keyword evidence="2" id="KW-1185">Reference proteome</keyword>
<sequence>METIDVDIAKIQEKRNNKEIASLTTSIYDVDLYGIGNKFEGYEEDQDAGEREVARKLASLTAPKSVLRDLPRGMGGNDDNLVFKKL</sequence>
<dbReference type="Proteomes" id="UP001234297">
    <property type="component" value="Chromosome 4"/>
</dbReference>
<accession>A0ACC2K9E9</accession>
<reference evidence="1 2" key="1">
    <citation type="journal article" date="2022" name="Hortic Res">
        <title>A haplotype resolved chromosomal level avocado genome allows analysis of novel avocado genes.</title>
        <authorList>
            <person name="Nath O."/>
            <person name="Fletcher S.J."/>
            <person name="Hayward A."/>
            <person name="Shaw L.M."/>
            <person name="Masouleh A.K."/>
            <person name="Furtado A."/>
            <person name="Henry R.J."/>
            <person name="Mitter N."/>
        </authorList>
    </citation>
    <scope>NUCLEOTIDE SEQUENCE [LARGE SCALE GENOMIC DNA]</scope>
    <source>
        <strain evidence="2">cv. Hass</strain>
    </source>
</reference>
<dbReference type="EMBL" id="CM056812">
    <property type="protein sequence ID" value="KAJ8617673.1"/>
    <property type="molecule type" value="Genomic_DNA"/>
</dbReference>
<protein>
    <submittedName>
        <fullName evidence="1">Uncharacterized protein</fullName>
    </submittedName>
</protein>
<gene>
    <name evidence="1" type="ORF">MRB53_013859</name>
</gene>
<comment type="caution">
    <text evidence="1">The sequence shown here is derived from an EMBL/GenBank/DDBJ whole genome shotgun (WGS) entry which is preliminary data.</text>
</comment>